<dbReference type="STRING" id="1437607.BISA_0858"/>
<evidence type="ECO:0000313" key="2">
    <source>
        <dbReference type="Proteomes" id="UP000029066"/>
    </source>
</evidence>
<gene>
    <name evidence="1" type="ORF">BISA_0858</name>
</gene>
<dbReference type="RefSeq" id="WP_033891091.1">
    <property type="nucleotide sequence ID" value="NZ_JDUT01000010.1"/>
</dbReference>
<proteinExistence type="predicted"/>
<reference evidence="1 2" key="1">
    <citation type="submission" date="2014-03" db="EMBL/GenBank/DDBJ databases">
        <title>Genomics of Bifidobacteria.</title>
        <authorList>
            <person name="Ventura M."/>
            <person name="Milani C."/>
            <person name="Lugli G.A."/>
        </authorList>
    </citation>
    <scope>NUCLEOTIDE SEQUENCE [LARGE SCALE GENOMIC DNA]</scope>
    <source>
        <strain evidence="1 2">DSM 23967</strain>
    </source>
</reference>
<accession>A0A087DAA8</accession>
<sequence>MSTVFPTPRERSIRALTELDADLNTLSRPEAFILGYETAWQASRRLTEDIVTAINDLEPAETEETE</sequence>
<dbReference type="AlphaFoldDB" id="A0A087DAA8"/>
<evidence type="ECO:0000313" key="1">
    <source>
        <dbReference type="EMBL" id="KFI92458.1"/>
    </source>
</evidence>
<organism evidence="1 2">
    <name type="scientific">Bifidobacterium saguini DSM 23967</name>
    <dbReference type="NCBI Taxonomy" id="1437607"/>
    <lineage>
        <taxon>Bacteria</taxon>
        <taxon>Bacillati</taxon>
        <taxon>Actinomycetota</taxon>
        <taxon>Actinomycetes</taxon>
        <taxon>Bifidobacteriales</taxon>
        <taxon>Bifidobacteriaceae</taxon>
        <taxon>Bifidobacterium</taxon>
    </lineage>
</organism>
<protein>
    <submittedName>
        <fullName evidence="1">Uncharacterized protein</fullName>
    </submittedName>
</protein>
<dbReference type="EMBL" id="JGZN01000008">
    <property type="protein sequence ID" value="KFI92458.1"/>
    <property type="molecule type" value="Genomic_DNA"/>
</dbReference>
<dbReference type="OrthoDB" id="3239619at2"/>
<dbReference type="Proteomes" id="UP000029066">
    <property type="component" value="Unassembled WGS sequence"/>
</dbReference>
<name>A0A087DAA8_9BIFI</name>
<comment type="caution">
    <text evidence="1">The sequence shown here is derived from an EMBL/GenBank/DDBJ whole genome shotgun (WGS) entry which is preliminary data.</text>
</comment>